<comment type="caution">
    <text evidence="2">The sequence shown here is derived from an EMBL/GenBank/DDBJ whole genome shotgun (WGS) entry which is preliminary data.</text>
</comment>
<protein>
    <submittedName>
        <fullName evidence="2">DNA-binding protein</fullName>
    </submittedName>
</protein>
<evidence type="ECO:0000313" key="2">
    <source>
        <dbReference type="EMBL" id="MBA4608529.1"/>
    </source>
</evidence>
<dbReference type="InterPro" id="IPR009061">
    <property type="entry name" value="DNA-bd_dom_put_sf"/>
</dbReference>
<keyword evidence="3" id="KW-1185">Reference proteome</keyword>
<dbReference type="Proteomes" id="UP000550354">
    <property type="component" value="Unassembled WGS sequence"/>
</dbReference>
<feature type="domain" description="Helix-turn-helix" evidence="1">
    <location>
        <begin position="16"/>
        <end position="64"/>
    </location>
</feature>
<dbReference type="EMBL" id="JACEOG010000001">
    <property type="protein sequence ID" value="MBA4608529.1"/>
    <property type="molecule type" value="Genomic_DNA"/>
</dbReference>
<sequence>MTINEIDLHDGDELWSIDEVAAVVRVPVATLRYWRHLGQGPTGFRVGRCVRYWKSEVMSWLHQQAQAGARDIHNHPRLP</sequence>
<keyword evidence="2" id="KW-0238">DNA-binding</keyword>
<organism evidence="2 3">
    <name type="scientific">Aeromicrobium phoceense</name>
    <dbReference type="NCBI Taxonomy" id="2754045"/>
    <lineage>
        <taxon>Bacteria</taxon>
        <taxon>Bacillati</taxon>
        <taxon>Actinomycetota</taxon>
        <taxon>Actinomycetes</taxon>
        <taxon>Propionibacteriales</taxon>
        <taxon>Nocardioidaceae</taxon>
        <taxon>Aeromicrobium</taxon>
    </lineage>
</organism>
<reference evidence="2 3" key="1">
    <citation type="submission" date="2020-07" db="EMBL/GenBank/DDBJ databases">
        <title>Draft genome and description of Aeromicrobium phoceense strain Marseille-Q0843 isolated from healthy skin swab.</title>
        <authorList>
            <person name="Boxberger M."/>
            <person name="La Scola B."/>
        </authorList>
    </citation>
    <scope>NUCLEOTIDE SEQUENCE [LARGE SCALE GENOMIC DNA]</scope>
    <source>
        <strain evidence="2 3">Marseille-Q0843</strain>
    </source>
</reference>
<evidence type="ECO:0000313" key="3">
    <source>
        <dbReference type="Proteomes" id="UP000550354"/>
    </source>
</evidence>
<dbReference type="RefSeq" id="WP_181755324.1">
    <property type="nucleotide sequence ID" value="NZ_DAMCVE010000002.1"/>
</dbReference>
<dbReference type="InterPro" id="IPR041657">
    <property type="entry name" value="HTH_17"/>
</dbReference>
<accession>A0A838XAL8</accession>
<evidence type="ECO:0000259" key="1">
    <source>
        <dbReference type="Pfam" id="PF12728"/>
    </source>
</evidence>
<dbReference type="AlphaFoldDB" id="A0A838XAL8"/>
<proteinExistence type="predicted"/>
<dbReference type="Pfam" id="PF12728">
    <property type="entry name" value="HTH_17"/>
    <property type="match status" value="1"/>
</dbReference>
<dbReference type="SUPFAM" id="SSF46955">
    <property type="entry name" value="Putative DNA-binding domain"/>
    <property type="match status" value="1"/>
</dbReference>
<dbReference type="GO" id="GO:0003677">
    <property type="term" value="F:DNA binding"/>
    <property type="evidence" value="ECO:0007669"/>
    <property type="project" value="UniProtKB-KW"/>
</dbReference>
<name>A0A838XAL8_9ACTN</name>
<gene>
    <name evidence="2" type="ORF">H1W00_08590</name>
</gene>